<feature type="signal peptide" evidence="6">
    <location>
        <begin position="1"/>
        <end position="28"/>
    </location>
</feature>
<keyword evidence="2 4" id="KW-0863">Zinc-finger</keyword>
<accession>A0AAN9VHB3</accession>
<keyword evidence="9" id="KW-1185">Reference proteome</keyword>
<dbReference type="Pfam" id="PF13639">
    <property type="entry name" value="zf-RING_2"/>
    <property type="match status" value="1"/>
</dbReference>
<evidence type="ECO:0000256" key="6">
    <source>
        <dbReference type="SAM" id="SignalP"/>
    </source>
</evidence>
<dbReference type="SMART" id="SM00184">
    <property type="entry name" value="RING"/>
    <property type="match status" value="1"/>
</dbReference>
<evidence type="ECO:0000313" key="9">
    <source>
        <dbReference type="Proteomes" id="UP001378592"/>
    </source>
</evidence>
<organism evidence="8 9">
    <name type="scientific">Gryllus longicercus</name>
    <dbReference type="NCBI Taxonomy" id="2509291"/>
    <lineage>
        <taxon>Eukaryota</taxon>
        <taxon>Metazoa</taxon>
        <taxon>Ecdysozoa</taxon>
        <taxon>Arthropoda</taxon>
        <taxon>Hexapoda</taxon>
        <taxon>Insecta</taxon>
        <taxon>Pterygota</taxon>
        <taxon>Neoptera</taxon>
        <taxon>Polyneoptera</taxon>
        <taxon>Orthoptera</taxon>
        <taxon>Ensifera</taxon>
        <taxon>Gryllidea</taxon>
        <taxon>Grylloidea</taxon>
        <taxon>Gryllidae</taxon>
        <taxon>Gryllinae</taxon>
        <taxon>Gryllus</taxon>
    </lineage>
</organism>
<dbReference type="InterPro" id="IPR013083">
    <property type="entry name" value="Znf_RING/FYVE/PHD"/>
</dbReference>
<evidence type="ECO:0000256" key="1">
    <source>
        <dbReference type="ARBA" id="ARBA00022723"/>
    </source>
</evidence>
<dbReference type="SUPFAM" id="SSF57850">
    <property type="entry name" value="RING/U-box"/>
    <property type="match status" value="1"/>
</dbReference>
<evidence type="ECO:0000256" key="4">
    <source>
        <dbReference type="PROSITE-ProRule" id="PRU00175"/>
    </source>
</evidence>
<dbReference type="PANTHER" id="PTHR46171">
    <property type="entry name" value="GH10160P"/>
    <property type="match status" value="1"/>
</dbReference>
<proteinExistence type="predicted"/>
<feature type="region of interest" description="Disordered" evidence="5">
    <location>
        <begin position="88"/>
        <end position="134"/>
    </location>
</feature>
<dbReference type="AlphaFoldDB" id="A0AAN9VHB3"/>
<evidence type="ECO:0000313" key="8">
    <source>
        <dbReference type="EMBL" id="KAK7862841.1"/>
    </source>
</evidence>
<evidence type="ECO:0000256" key="5">
    <source>
        <dbReference type="SAM" id="MobiDB-lite"/>
    </source>
</evidence>
<evidence type="ECO:0000256" key="2">
    <source>
        <dbReference type="ARBA" id="ARBA00022771"/>
    </source>
</evidence>
<dbReference type="FunFam" id="3.30.40.10:FF:000024">
    <property type="entry name" value="RING finger protein 44 isoform X1"/>
    <property type="match status" value="1"/>
</dbReference>
<feature type="chain" id="PRO_5043002211" description="RING-type domain-containing protein" evidence="6">
    <location>
        <begin position="29"/>
        <end position="577"/>
    </location>
</feature>
<name>A0AAN9VHB3_9ORTH</name>
<dbReference type="Gene3D" id="3.30.40.10">
    <property type="entry name" value="Zinc/RING finger domain, C3HC4 (zinc finger)"/>
    <property type="match status" value="1"/>
</dbReference>
<dbReference type="GO" id="GO:0008270">
    <property type="term" value="F:zinc ion binding"/>
    <property type="evidence" value="ECO:0007669"/>
    <property type="project" value="UniProtKB-KW"/>
</dbReference>
<dbReference type="GO" id="GO:0061630">
    <property type="term" value="F:ubiquitin protein ligase activity"/>
    <property type="evidence" value="ECO:0007669"/>
    <property type="project" value="TreeGrafter"/>
</dbReference>
<feature type="domain" description="RING-type" evidence="7">
    <location>
        <begin position="525"/>
        <end position="566"/>
    </location>
</feature>
<keyword evidence="3" id="KW-0862">Zinc</keyword>
<dbReference type="InterPro" id="IPR001841">
    <property type="entry name" value="Znf_RING"/>
</dbReference>
<dbReference type="EMBL" id="JAZDUA010000255">
    <property type="protein sequence ID" value="KAK7862841.1"/>
    <property type="molecule type" value="Genomic_DNA"/>
</dbReference>
<sequence>MSVCLKRSFTIPLWWLWLSPAGFERVKTMNSTSHNSSMRNANQFNRHMTSSHSGRTNHRSRWPVNRVSYPKDFRQYDQCFSPSDCSPIAIPGSNVPQKDSAYGPRQGHPKPSGPLSSPVAGHTVAGPVAPERHQISPPLHVNICQDNTLHAPVLNLSPGGAGASAMEAHFHAGLGEDPPWHNTDLRLSPVQVPPSPPYFRSHNQDDGRKGLQGPQPVGAVGGARWGPGVGVSAGALPAGALPRDAGSEAAAAAAAAAHVRNVSPVAMFMPGPPGCGQPPPPPPPVPPPPACQLHGVYGCACCSQFPAACQVAQFGSCLQPHPHHHHHHHQQSYYHPPPAFLPQPPQPTPLTMPATHYTHLQPQWSDEVELERSAGPILHRPQLHPARIRTRVHPHAPVPTSPPTIFLSEAAARGGHLEQARRRHPAAPSRRAAVRRWRASPLPSPAPYPGIVLHFLGMFSNPPLSPFNQAELGNTDSETENYEALLSLAERLGEAKPRGLAKVDIEQLPSYKYNVDSHQSEQTSCVVCMCDFESRQLLRVLPCAHEFHAKCVDKWLKTNRTCPICRGDSSDYFNRAE</sequence>
<evidence type="ECO:0000259" key="7">
    <source>
        <dbReference type="PROSITE" id="PS50089"/>
    </source>
</evidence>
<keyword evidence="1" id="KW-0479">Metal-binding</keyword>
<dbReference type="GO" id="GO:0016567">
    <property type="term" value="P:protein ubiquitination"/>
    <property type="evidence" value="ECO:0007669"/>
    <property type="project" value="TreeGrafter"/>
</dbReference>
<reference evidence="8 9" key="1">
    <citation type="submission" date="2024-03" db="EMBL/GenBank/DDBJ databases">
        <title>The genome assembly and annotation of the cricket Gryllus longicercus Weissman &amp; Gray.</title>
        <authorList>
            <person name="Szrajer S."/>
            <person name="Gray D."/>
            <person name="Ylla G."/>
        </authorList>
    </citation>
    <scope>NUCLEOTIDE SEQUENCE [LARGE SCALE GENOMIC DNA]</scope>
    <source>
        <strain evidence="8">DAG 2021-001</strain>
        <tissue evidence="8">Whole body minus gut</tissue>
    </source>
</reference>
<keyword evidence="6" id="KW-0732">Signal</keyword>
<dbReference type="PROSITE" id="PS50089">
    <property type="entry name" value="ZF_RING_2"/>
    <property type="match status" value="1"/>
</dbReference>
<protein>
    <recommendedName>
        <fullName evidence="7">RING-type domain-containing protein</fullName>
    </recommendedName>
</protein>
<dbReference type="PANTHER" id="PTHR46171:SF3">
    <property type="entry name" value="GH10160P"/>
    <property type="match status" value="1"/>
</dbReference>
<comment type="caution">
    <text evidence="8">The sequence shown here is derived from an EMBL/GenBank/DDBJ whole genome shotgun (WGS) entry which is preliminary data.</text>
</comment>
<dbReference type="Proteomes" id="UP001378592">
    <property type="component" value="Unassembled WGS sequence"/>
</dbReference>
<evidence type="ECO:0000256" key="3">
    <source>
        <dbReference type="ARBA" id="ARBA00022833"/>
    </source>
</evidence>
<gene>
    <name evidence="8" type="ORF">R5R35_000854</name>
</gene>